<dbReference type="Proteomes" id="UP000069935">
    <property type="component" value="Chromosome 1"/>
</dbReference>
<dbReference type="EMBL" id="CP012401">
    <property type="protein sequence ID" value="ALG70350.1"/>
    <property type="molecule type" value="Genomic_DNA"/>
</dbReference>
<reference evidence="4" key="1">
    <citation type="submission" date="2015-08" db="EMBL/GenBank/DDBJ databases">
        <title>Complete Genome Sequence of Azospirillum thiophilum BV-S.</title>
        <authorList>
            <person name="Fomenkov A."/>
            <person name="Vincze T."/>
            <person name="Grabovich M."/>
            <person name="Dubinina G."/>
            <person name="Orlova M."/>
            <person name="Belousova E."/>
            <person name="Roberts R.J."/>
        </authorList>
    </citation>
    <scope>NUCLEOTIDE SEQUENCE [LARGE SCALE GENOMIC DNA]</scope>
    <source>
        <strain evidence="4">BV-S</strain>
    </source>
</reference>
<evidence type="ECO:0000256" key="1">
    <source>
        <dbReference type="SAM" id="Coils"/>
    </source>
</evidence>
<feature type="coiled-coil region" evidence="1">
    <location>
        <begin position="34"/>
        <end position="96"/>
    </location>
</feature>
<evidence type="ECO:0000256" key="2">
    <source>
        <dbReference type="SAM" id="Phobius"/>
    </source>
</evidence>
<feature type="transmembrane region" description="Helical" evidence="2">
    <location>
        <begin position="6"/>
        <end position="31"/>
    </location>
</feature>
<proteinExistence type="predicted"/>
<protein>
    <submittedName>
        <fullName evidence="3">Uncharacterized protein</fullName>
    </submittedName>
</protein>
<gene>
    <name evidence="3" type="ORF">AL072_04870</name>
</gene>
<evidence type="ECO:0000313" key="4">
    <source>
        <dbReference type="Proteomes" id="UP000069935"/>
    </source>
</evidence>
<reference evidence="3 4" key="2">
    <citation type="journal article" date="2016" name="Genome Announc.">
        <title>Complete Genome Sequence of a Strain of Azospirillum thiophilum Isolated from a Sulfide Spring.</title>
        <authorList>
            <person name="Fomenkov A."/>
            <person name="Vincze T."/>
            <person name="Grabovich M."/>
            <person name="Anton B.P."/>
            <person name="Dubinina G."/>
            <person name="Orlova M."/>
            <person name="Belousova E."/>
            <person name="Roberts R.J."/>
        </authorList>
    </citation>
    <scope>NUCLEOTIDE SEQUENCE [LARGE SCALE GENOMIC DNA]</scope>
    <source>
        <strain evidence="3 4">BV-S</strain>
    </source>
</reference>
<sequence>MSTGAPLVLLLEMVISLACLSWITASILRAGKRMAAVQRRRRQLNRGRKELAQTSEVLRRDIYRQEIELRQTEEAISVRQAEAADLQSRLNDLRRQGPREYTLLNERFGDRDQLWLLTIPKPERPERWAVAASDSGTAMALLSGHVAAVERPVLDGQLN</sequence>
<keyword evidence="4" id="KW-1185">Reference proteome</keyword>
<keyword evidence="2" id="KW-0812">Transmembrane</keyword>
<accession>A0AAC8VVW7</accession>
<keyword evidence="2" id="KW-1133">Transmembrane helix</keyword>
<keyword evidence="2" id="KW-0472">Membrane</keyword>
<keyword evidence="1" id="KW-0175">Coiled coil</keyword>
<dbReference type="RefSeq" id="WP_045581281.1">
    <property type="nucleotide sequence ID" value="NZ_CP012401.1"/>
</dbReference>
<dbReference type="AlphaFoldDB" id="A0AAC8VVW7"/>
<dbReference type="KEGG" id="ati:AL072_04870"/>
<name>A0AAC8VVW7_9PROT</name>
<organism evidence="3 4">
    <name type="scientific">Azospirillum thiophilum</name>
    <dbReference type="NCBI Taxonomy" id="528244"/>
    <lineage>
        <taxon>Bacteria</taxon>
        <taxon>Pseudomonadati</taxon>
        <taxon>Pseudomonadota</taxon>
        <taxon>Alphaproteobacteria</taxon>
        <taxon>Rhodospirillales</taxon>
        <taxon>Azospirillaceae</taxon>
        <taxon>Azospirillum</taxon>
    </lineage>
</organism>
<evidence type="ECO:0000313" key="3">
    <source>
        <dbReference type="EMBL" id="ALG70350.1"/>
    </source>
</evidence>